<organism evidence="1 2">
    <name type="scientific">Porphyromonas cangingivalis</name>
    <dbReference type="NCBI Taxonomy" id="36874"/>
    <lineage>
        <taxon>Bacteria</taxon>
        <taxon>Pseudomonadati</taxon>
        <taxon>Bacteroidota</taxon>
        <taxon>Bacteroidia</taxon>
        <taxon>Bacteroidales</taxon>
        <taxon>Porphyromonadaceae</taxon>
        <taxon>Porphyromonas</taxon>
    </lineage>
</organism>
<reference evidence="1 2" key="1">
    <citation type="submission" date="2017-02" db="EMBL/GenBank/DDBJ databases">
        <authorList>
            <person name="Peterson S.W."/>
        </authorList>
    </citation>
    <scope>NUCLEOTIDE SEQUENCE [LARGE SCALE GENOMIC DNA]</scope>
    <source>
        <strain evidence="1 2">ATCC 700135</strain>
    </source>
</reference>
<gene>
    <name evidence="1" type="ORF">SAMN02745205_00476</name>
</gene>
<dbReference type="EMBL" id="FUWL01000004">
    <property type="protein sequence ID" value="SJZ35759.1"/>
    <property type="molecule type" value="Genomic_DNA"/>
</dbReference>
<dbReference type="AlphaFoldDB" id="A0A1T4K055"/>
<dbReference type="Proteomes" id="UP000189956">
    <property type="component" value="Unassembled WGS sequence"/>
</dbReference>
<protein>
    <submittedName>
        <fullName evidence="1">Lipopolysaccharide-assembly</fullName>
    </submittedName>
</protein>
<dbReference type="GO" id="GO:0019867">
    <property type="term" value="C:outer membrane"/>
    <property type="evidence" value="ECO:0007669"/>
    <property type="project" value="InterPro"/>
</dbReference>
<evidence type="ECO:0000313" key="2">
    <source>
        <dbReference type="Proteomes" id="UP000189956"/>
    </source>
</evidence>
<dbReference type="OrthoDB" id="9790776at2"/>
<evidence type="ECO:0000313" key="1">
    <source>
        <dbReference type="EMBL" id="SJZ35759.1"/>
    </source>
</evidence>
<sequence length="174" mass="20016">MIWTKYKVATALTFLILLLSYSGCIVSYKLNGASIDYTRIKTVTIRDFSNLAPLVYPPLAQKFTEDLRDNFQRRTRLSMQPNGGDLSIEGEIVGYDLAAEAVQEDAYSAKTKFTMRIKVRYSNRINPDEDFEREFSSFTTFDSNIMFTEVQDGLCKELIDDIIQQIFNATVENW</sequence>
<dbReference type="RefSeq" id="WP_052095442.1">
    <property type="nucleotide sequence ID" value="NZ_CALTZT010000171.1"/>
</dbReference>
<accession>A0A1T4K055</accession>
<name>A0A1T4K055_PORCN</name>
<proteinExistence type="predicted"/>
<dbReference type="Pfam" id="PF04390">
    <property type="entry name" value="LptE"/>
    <property type="match status" value="1"/>
</dbReference>
<dbReference type="GO" id="GO:0043165">
    <property type="term" value="P:Gram-negative-bacterium-type cell outer membrane assembly"/>
    <property type="evidence" value="ECO:0007669"/>
    <property type="project" value="InterPro"/>
</dbReference>
<dbReference type="InterPro" id="IPR007485">
    <property type="entry name" value="LPS_assembly_LptE"/>
</dbReference>